<dbReference type="EMBL" id="CP028858">
    <property type="protein sequence ID" value="AWB28341.1"/>
    <property type="molecule type" value="Genomic_DNA"/>
</dbReference>
<sequence length="260" mass="30226">MIDRRYIWEKYAGDYEFVDEEGDQTNAWVRSTEEAYVYWMYPNFILIQGSQGKVDPTERRIRSAMGDHVDVDNLEFDPDFFLWLLYRHSKPGEYIPGPISVEDLSSSEVYGDLEQFGHRGRIEDSSNIAESLPIIAALLQEMQFRMLEGFFAVNGSSLKVQIRTEGRIHVKVAGAIKDAETKLKRVLLALRFVSEFVSLYQEWRDDMDRMDKYPPLSFFDDLAETAARNNAEFSFDVDDLINEYEEKRGVTADPTDFNYL</sequence>
<keyword evidence="2" id="KW-1185">Reference proteome</keyword>
<dbReference type="Proteomes" id="UP000244727">
    <property type="component" value="Chromosome"/>
</dbReference>
<protein>
    <submittedName>
        <fullName evidence="1">Uncharacterized protein</fullName>
    </submittedName>
</protein>
<accession>A0A2R4X3G9</accession>
<dbReference type="AlphaFoldDB" id="A0A2R4X3G9"/>
<organism evidence="1 2">
    <name type="scientific">Halococcoides cellulosivorans</name>
    <dbReference type="NCBI Taxonomy" id="1679096"/>
    <lineage>
        <taxon>Archaea</taxon>
        <taxon>Methanobacteriati</taxon>
        <taxon>Methanobacteriota</taxon>
        <taxon>Stenosarchaea group</taxon>
        <taxon>Halobacteria</taxon>
        <taxon>Halobacteriales</taxon>
        <taxon>Haloarculaceae</taxon>
        <taxon>Halococcoides</taxon>
    </lineage>
</organism>
<evidence type="ECO:0000313" key="2">
    <source>
        <dbReference type="Proteomes" id="UP000244727"/>
    </source>
</evidence>
<dbReference type="KEGG" id="harc:HARCEL1_11800"/>
<reference evidence="1 2" key="1">
    <citation type="submission" date="2018-04" db="EMBL/GenBank/DDBJ databases">
        <title>Halococcoides cellulosivorans gen. nov., sp. nov., an extremely halophilic cellulose-utilizing haloarchaeon from hypersaline lakes.</title>
        <authorList>
            <person name="Sorokin D.Y."/>
            <person name="Toshchakov S.V."/>
            <person name="Samarov N.I."/>
            <person name="Korzhenkov A."/>
            <person name="Kublanov I.V."/>
        </authorList>
    </citation>
    <scope>NUCLEOTIDE SEQUENCE [LARGE SCALE GENOMIC DNA]</scope>
    <source>
        <strain evidence="1 2">HArcel1</strain>
    </source>
</reference>
<gene>
    <name evidence="1" type="ORF">HARCEL1_11800</name>
</gene>
<name>A0A2R4X3G9_9EURY</name>
<proteinExistence type="predicted"/>
<evidence type="ECO:0000313" key="1">
    <source>
        <dbReference type="EMBL" id="AWB28341.1"/>
    </source>
</evidence>